<dbReference type="Pfam" id="PF01161">
    <property type="entry name" value="PBP"/>
    <property type="match status" value="1"/>
</dbReference>
<dbReference type="PANTHER" id="PTHR11362:SF82">
    <property type="entry name" value="PHOSPHATIDYLETHANOLAMINE-BINDING PROTEIN 4"/>
    <property type="match status" value="1"/>
</dbReference>
<evidence type="ECO:0000313" key="4">
    <source>
        <dbReference type="RefSeq" id="XP_030752486.1"/>
    </source>
</evidence>
<comment type="similarity">
    <text evidence="1">Belongs to the phosphatidylethanolamine-binding protein family.</text>
</comment>
<gene>
    <name evidence="4" type="primary">LOC115879690</name>
</gene>
<keyword evidence="2" id="KW-0732">Signal</keyword>
<dbReference type="SUPFAM" id="SSF49777">
    <property type="entry name" value="PEBP-like"/>
    <property type="match status" value="1"/>
</dbReference>
<dbReference type="CDD" id="cd00866">
    <property type="entry name" value="PEBP_euk"/>
    <property type="match status" value="1"/>
</dbReference>
<dbReference type="PROSITE" id="PS01220">
    <property type="entry name" value="PBP"/>
    <property type="match status" value="1"/>
</dbReference>
<protein>
    <submittedName>
        <fullName evidence="4">Protein D3-like isoform X1</fullName>
    </submittedName>
</protein>
<keyword evidence="3" id="KW-1185">Reference proteome</keyword>
<accession>A0A6J2XN40</accession>
<proteinExistence type="inferred from homology"/>
<dbReference type="Proteomes" id="UP000504635">
    <property type="component" value="Unplaced"/>
</dbReference>
<dbReference type="InterPro" id="IPR001858">
    <property type="entry name" value="Phosphatidylethanolamine-bd_CS"/>
</dbReference>
<dbReference type="InterPro" id="IPR035810">
    <property type="entry name" value="PEBP_euk"/>
</dbReference>
<feature type="chain" id="PRO_5026743111" evidence="2">
    <location>
        <begin position="17"/>
        <end position="211"/>
    </location>
</feature>
<dbReference type="GeneID" id="115879690"/>
<name>A0A6J2XN40_SITOR</name>
<feature type="signal peptide" evidence="2">
    <location>
        <begin position="1"/>
        <end position="16"/>
    </location>
</feature>
<dbReference type="Gene3D" id="3.90.280.10">
    <property type="entry name" value="PEBP-like"/>
    <property type="match status" value="1"/>
</dbReference>
<dbReference type="InParanoid" id="A0A6J2XN40"/>
<dbReference type="KEGG" id="soy:115879690"/>
<evidence type="ECO:0000256" key="1">
    <source>
        <dbReference type="ARBA" id="ARBA00007091"/>
    </source>
</evidence>
<dbReference type="OrthoDB" id="2506647at2759"/>
<dbReference type="InterPro" id="IPR008914">
    <property type="entry name" value="PEBP"/>
</dbReference>
<evidence type="ECO:0000313" key="3">
    <source>
        <dbReference type="Proteomes" id="UP000504635"/>
    </source>
</evidence>
<sequence length="211" mass="23630">MIFNFVILMSITTVFGHAGHDDGIEKAFTKNDIVPDVVDHPPTHVASVKYSKGDVNLGNELAPVDVRKQPEISYPADEKKYYTLIMTDPDAPSRANPTRREFRHWLVVNIPGSDVSKGEVISAYVGSGPPKDTGLHRYIFLVYEQPGKLSFDEKFTSDREVGTRPLFSSRKFAEKYKLELNAGNYYQAQYDDSVPDLHKQLGLGQPTPAKV</sequence>
<dbReference type="RefSeq" id="XP_030752486.1">
    <property type="nucleotide sequence ID" value="XM_030896626.1"/>
</dbReference>
<evidence type="ECO:0000256" key="2">
    <source>
        <dbReference type="SAM" id="SignalP"/>
    </source>
</evidence>
<dbReference type="InterPro" id="IPR036610">
    <property type="entry name" value="PEBP-like_sf"/>
</dbReference>
<reference evidence="4" key="1">
    <citation type="submission" date="2025-08" db="UniProtKB">
        <authorList>
            <consortium name="RefSeq"/>
        </authorList>
    </citation>
    <scope>IDENTIFICATION</scope>
    <source>
        <tissue evidence="4">Gonads</tissue>
    </source>
</reference>
<dbReference type="AlphaFoldDB" id="A0A6J2XN40"/>
<organism evidence="3 4">
    <name type="scientific">Sitophilus oryzae</name>
    <name type="common">Rice weevil</name>
    <name type="synonym">Curculio oryzae</name>
    <dbReference type="NCBI Taxonomy" id="7048"/>
    <lineage>
        <taxon>Eukaryota</taxon>
        <taxon>Metazoa</taxon>
        <taxon>Ecdysozoa</taxon>
        <taxon>Arthropoda</taxon>
        <taxon>Hexapoda</taxon>
        <taxon>Insecta</taxon>
        <taxon>Pterygota</taxon>
        <taxon>Neoptera</taxon>
        <taxon>Endopterygota</taxon>
        <taxon>Coleoptera</taxon>
        <taxon>Polyphaga</taxon>
        <taxon>Cucujiformia</taxon>
        <taxon>Curculionidae</taxon>
        <taxon>Dryophthorinae</taxon>
        <taxon>Sitophilus</taxon>
    </lineage>
</organism>
<dbReference type="PANTHER" id="PTHR11362">
    <property type="entry name" value="PHOSPHATIDYLETHANOLAMINE-BINDING PROTEIN"/>
    <property type="match status" value="1"/>
</dbReference>